<evidence type="ECO:0000256" key="5">
    <source>
        <dbReference type="ARBA" id="ARBA00023136"/>
    </source>
</evidence>
<comment type="caution">
    <text evidence="6">Lacks conserved residue(s) required for the propagation of feature annotation.</text>
</comment>
<evidence type="ECO:0000313" key="9">
    <source>
        <dbReference type="Proteomes" id="UP001415857"/>
    </source>
</evidence>
<reference evidence="8 9" key="1">
    <citation type="journal article" date="2024" name="Plant J.">
        <title>Genome sequences and population genomics reveal climatic adaptation and genomic divergence between two closely related sweetgum species.</title>
        <authorList>
            <person name="Xu W.Q."/>
            <person name="Ren C.Q."/>
            <person name="Zhang X.Y."/>
            <person name="Comes H.P."/>
            <person name="Liu X.H."/>
            <person name="Li Y.G."/>
            <person name="Kettle C.J."/>
            <person name="Jalonen R."/>
            <person name="Gaisberger H."/>
            <person name="Ma Y.Z."/>
            <person name="Qiu Y.X."/>
        </authorList>
    </citation>
    <scope>NUCLEOTIDE SEQUENCE [LARGE SCALE GENOMIC DNA]</scope>
    <source>
        <strain evidence="8">Hangzhou</strain>
    </source>
</reference>
<feature type="transmembrane region" description="Helical" evidence="6">
    <location>
        <begin position="64"/>
        <end position="85"/>
    </location>
</feature>
<dbReference type="SUPFAM" id="SSF144091">
    <property type="entry name" value="Rhomboid-like"/>
    <property type="match status" value="1"/>
</dbReference>
<dbReference type="EC" id="3.4.21.105" evidence="6"/>
<proteinExistence type="inferred from homology"/>
<accession>A0AAP0NDA6</accession>
<organism evidence="8 9">
    <name type="scientific">Liquidambar formosana</name>
    <name type="common">Formosan gum</name>
    <dbReference type="NCBI Taxonomy" id="63359"/>
    <lineage>
        <taxon>Eukaryota</taxon>
        <taxon>Viridiplantae</taxon>
        <taxon>Streptophyta</taxon>
        <taxon>Embryophyta</taxon>
        <taxon>Tracheophyta</taxon>
        <taxon>Spermatophyta</taxon>
        <taxon>Magnoliopsida</taxon>
        <taxon>eudicotyledons</taxon>
        <taxon>Gunneridae</taxon>
        <taxon>Pentapetalae</taxon>
        <taxon>Saxifragales</taxon>
        <taxon>Altingiaceae</taxon>
        <taxon>Liquidambar</taxon>
    </lineage>
</organism>
<dbReference type="InterPro" id="IPR035952">
    <property type="entry name" value="Rhomboid-like_sf"/>
</dbReference>
<dbReference type="PANTHER" id="PTHR22936">
    <property type="entry name" value="RHOMBOID-RELATED"/>
    <property type="match status" value="1"/>
</dbReference>
<evidence type="ECO:0000256" key="3">
    <source>
        <dbReference type="ARBA" id="ARBA00022692"/>
    </source>
</evidence>
<dbReference type="GO" id="GO:0006508">
    <property type="term" value="P:proteolysis"/>
    <property type="evidence" value="ECO:0007669"/>
    <property type="project" value="UniProtKB-KW"/>
</dbReference>
<feature type="transmembrane region" description="Helical" evidence="6">
    <location>
        <begin position="121"/>
        <end position="139"/>
    </location>
</feature>
<feature type="domain" description="Peptidase S54 rhomboid" evidence="7">
    <location>
        <begin position="55"/>
        <end position="191"/>
    </location>
</feature>
<name>A0AAP0NDA6_LIQFO</name>
<evidence type="ECO:0000256" key="2">
    <source>
        <dbReference type="ARBA" id="ARBA00009045"/>
    </source>
</evidence>
<dbReference type="Pfam" id="PF01694">
    <property type="entry name" value="Rhomboid"/>
    <property type="match status" value="1"/>
</dbReference>
<feature type="transmembrane region" description="Helical" evidence="6">
    <location>
        <begin position="177"/>
        <end position="196"/>
    </location>
</feature>
<dbReference type="GO" id="GO:0016020">
    <property type="term" value="C:membrane"/>
    <property type="evidence" value="ECO:0007669"/>
    <property type="project" value="UniProtKB-SubCell"/>
</dbReference>
<evidence type="ECO:0000256" key="6">
    <source>
        <dbReference type="RuleBase" id="RU362115"/>
    </source>
</evidence>
<keyword evidence="3 6" id="KW-0812">Transmembrane</keyword>
<evidence type="ECO:0000313" key="8">
    <source>
        <dbReference type="EMBL" id="KAK9270653.1"/>
    </source>
</evidence>
<evidence type="ECO:0000256" key="1">
    <source>
        <dbReference type="ARBA" id="ARBA00004141"/>
    </source>
</evidence>
<dbReference type="InterPro" id="IPR022764">
    <property type="entry name" value="Peptidase_S54_rhomboid_dom"/>
</dbReference>
<evidence type="ECO:0000256" key="4">
    <source>
        <dbReference type="ARBA" id="ARBA00022989"/>
    </source>
</evidence>
<dbReference type="PANTHER" id="PTHR22936:SF75">
    <property type="entry name" value="RHOMBOID-LIKE PROTEIN 8"/>
    <property type="match status" value="1"/>
</dbReference>
<comment type="caution">
    <text evidence="8">The sequence shown here is derived from an EMBL/GenBank/DDBJ whole genome shotgun (WGS) entry which is preliminary data.</text>
</comment>
<keyword evidence="9" id="KW-1185">Reference proteome</keyword>
<dbReference type="InterPro" id="IPR002610">
    <property type="entry name" value="Peptidase_S54_rhomboid-like"/>
</dbReference>
<evidence type="ECO:0000259" key="7">
    <source>
        <dbReference type="Pfam" id="PF01694"/>
    </source>
</evidence>
<keyword evidence="6" id="KW-0378">Hydrolase</keyword>
<comment type="subcellular location">
    <subcellularLocation>
        <location evidence="1 6">Membrane</location>
        <topology evidence="1 6">Multi-pass membrane protein</topology>
    </subcellularLocation>
</comment>
<dbReference type="Proteomes" id="UP001415857">
    <property type="component" value="Unassembled WGS sequence"/>
</dbReference>
<dbReference type="EMBL" id="JBBPBK010000014">
    <property type="protein sequence ID" value="KAK9270653.1"/>
    <property type="molecule type" value="Genomic_DNA"/>
</dbReference>
<feature type="transmembrane region" description="Helical" evidence="6">
    <location>
        <begin position="97"/>
        <end position="115"/>
    </location>
</feature>
<dbReference type="AlphaFoldDB" id="A0AAP0NDA6"/>
<sequence length="319" mass="35561">MFVNDCWRKSHGECAFKSLGRLSFQPLSENPLLGPSCSTLDEMGALRQNFLTNKHQTWRLFTCLWLHAGAIHLTVNLCSVVFIGIHLEQEFGSLRIGIIYILSAFCGSLVATLFLQNRPAVSSSSALFGLLGAMLSGLIRNWKFYINKFAALVALICITMINLVLGLLPYVDNFSNIGGFISGFLIGFVLLFSPQLRQASQKKSSLFDYRVKRSIKLKLKLDRPALRSVCLVLFAIILAGCLVAVLHGVNVNQYCSWCQYIDCVPSKWWSCNDKALPCKTMVTGGRLMLTCTGNDNFRVFPFTNISQTRIEDLCSLICS</sequence>
<dbReference type="GO" id="GO:0004252">
    <property type="term" value="F:serine-type endopeptidase activity"/>
    <property type="evidence" value="ECO:0007669"/>
    <property type="project" value="InterPro"/>
</dbReference>
<comment type="catalytic activity">
    <reaction evidence="6">
        <text>Cleaves type-1 transmembrane domains using a catalytic dyad composed of serine and histidine that are contributed by different transmembrane domains.</text>
        <dbReference type="EC" id="3.4.21.105"/>
    </reaction>
</comment>
<dbReference type="Gene3D" id="1.20.1540.10">
    <property type="entry name" value="Rhomboid-like"/>
    <property type="match status" value="1"/>
</dbReference>
<gene>
    <name evidence="8" type="ORF">L1049_026235</name>
</gene>
<feature type="transmembrane region" description="Helical" evidence="6">
    <location>
        <begin position="225"/>
        <end position="249"/>
    </location>
</feature>
<comment type="function">
    <text evidence="6">Serine protease involved in intramembrane proteolysis.</text>
</comment>
<keyword evidence="4 6" id="KW-1133">Transmembrane helix</keyword>
<comment type="similarity">
    <text evidence="2 6">Belongs to the peptidase S54 family.</text>
</comment>
<keyword evidence="6" id="KW-0645">Protease</keyword>
<protein>
    <recommendedName>
        <fullName evidence="6">RHOMBOID-like protein</fullName>
        <ecNumber evidence="6">3.4.21.105</ecNumber>
    </recommendedName>
</protein>
<keyword evidence="5 6" id="KW-0472">Membrane</keyword>
<keyword evidence="6" id="KW-0720">Serine protease</keyword>
<feature type="transmembrane region" description="Helical" evidence="6">
    <location>
        <begin position="151"/>
        <end position="171"/>
    </location>
</feature>